<feature type="compositionally biased region" description="Basic and acidic residues" evidence="1">
    <location>
        <begin position="1"/>
        <end position="14"/>
    </location>
</feature>
<organism evidence="2 3">
    <name type="scientific">Haematococcus lacustris</name>
    <name type="common">Green alga</name>
    <name type="synonym">Haematococcus pluvialis</name>
    <dbReference type="NCBI Taxonomy" id="44745"/>
    <lineage>
        <taxon>Eukaryota</taxon>
        <taxon>Viridiplantae</taxon>
        <taxon>Chlorophyta</taxon>
        <taxon>core chlorophytes</taxon>
        <taxon>Chlorophyceae</taxon>
        <taxon>CS clade</taxon>
        <taxon>Chlamydomonadales</taxon>
        <taxon>Haematococcaceae</taxon>
        <taxon>Haematococcus</taxon>
    </lineage>
</organism>
<evidence type="ECO:0000256" key="1">
    <source>
        <dbReference type="SAM" id="MobiDB-lite"/>
    </source>
</evidence>
<reference evidence="2 3" key="1">
    <citation type="submission" date="2020-02" db="EMBL/GenBank/DDBJ databases">
        <title>Draft genome sequence of Haematococcus lacustris strain NIES-144.</title>
        <authorList>
            <person name="Morimoto D."/>
            <person name="Nakagawa S."/>
            <person name="Yoshida T."/>
            <person name="Sawayama S."/>
        </authorList>
    </citation>
    <scope>NUCLEOTIDE SEQUENCE [LARGE SCALE GENOMIC DNA]</scope>
    <source>
        <strain evidence="2 3">NIES-144</strain>
    </source>
</reference>
<sequence>MEAPVRDNGADDASHGFSGRHHMYVQDCSPRTWADDVEQMENVPLSVQVGERPFTGFQASLRARTGA</sequence>
<gene>
    <name evidence="2" type="ORF">HaLaN_10115</name>
</gene>
<name>A0A699ZEY8_HAELA</name>
<dbReference type="AlphaFoldDB" id="A0A699ZEY8"/>
<evidence type="ECO:0000313" key="3">
    <source>
        <dbReference type="Proteomes" id="UP000485058"/>
    </source>
</evidence>
<proteinExistence type="predicted"/>
<protein>
    <submittedName>
        <fullName evidence="2">Uncharacterized protein</fullName>
    </submittedName>
</protein>
<dbReference type="EMBL" id="BLLF01000688">
    <property type="protein sequence ID" value="GFH14122.1"/>
    <property type="molecule type" value="Genomic_DNA"/>
</dbReference>
<evidence type="ECO:0000313" key="2">
    <source>
        <dbReference type="EMBL" id="GFH14122.1"/>
    </source>
</evidence>
<keyword evidence="3" id="KW-1185">Reference proteome</keyword>
<comment type="caution">
    <text evidence="2">The sequence shown here is derived from an EMBL/GenBank/DDBJ whole genome shotgun (WGS) entry which is preliminary data.</text>
</comment>
<dbReference type="Proteomes" id="UP000485058">
    <property type="component" value="Unassembled WGS sequence"/>
</dbReference>
<feature type="region of interest" description="Disordered" evidence="1">
    <location>
        <begin position="1"/>
        <end position="20"/>
    </location>
</feature>
<accession>A0A699ZEY8</accession>